<sequence length="138" mass="13970">MSDMPPPAPSTGGGIGHGFALALGAVVLAVWAAMMTVSVRQAALPDDTEGLVLAVFRPGTPDDEAFGAMVRAGGEPVRATWLGFAWVARGREAGFVGRLKSEGALGALGEIPLGPTLGGCSAEPVDSSKMASVRLQPQ</sequence>
<keyword evidence="1" id="KW-0812">Transmembrane</keyword>
<gene>
    <name evidence="2" type="ORF">DEW08_10940</name>
</gene>
<dbReference type="OrthoDB" id="7305200at2"/>
<keyword evidence="1" id="KW-0472">Membrane</keyword>
<evidence type="ECO:0000313" key="2">
    <source>
        <dbReference type="EMBL" id="AWK87968.1"/>
    </source>
</evidence>
<accession>A0A2S2CU09</accession>
<dbReference type="KEGG" id="azz:DEW08_10940"/>
<dbReference type="AlphaFoldDB" id="A0A2S2CU09"/>
<evidence type="ECO:0000313" key="3">
    <source>
        <dbReference type="Proteomes" id="UP000245629"/>
    </source>
</evidence>
<dbReference type="Proteomes" id="UP000245629">
    <property type="component" value="Chromosome 2"/>
</dbReference>
<organism evidence="2 3">
    <name type="scientific">Azospirillum thermophilum</name>
    <dbReference type="NCBI Taxonomy" id="2202148"/>
    <lineage>
        <taxon>Bacteria</taxon>
        <taxon>Pseudomonadati</taxon>
        <taxon>Pseudomonadota</taxon>
        <taxon>Alphaproteobacteria</taxon>
        <taxon>Rhodospirillales</taxon>
        <taxon>Azospirillaceae</taxon>
        <taxon>Azospirillum</taxon>
    </lineage>
</organism>
<reference evidence="3" key="1">
    <citation type="submission" date="2018-05" db="EMBL/GenBank/DDBJ databases">
        <title>Azospirillum thermophila sp. nov., a novel isolated from hot spring.</title>
        <authorList>
            <person name="Zhao Z."/>
        </authorList>
    </citation>
    <scope>NUCLEOTIDE SEQUENCE [LARGE SCALE GENOMIC DNA]</scope>
    <source>
        <strain evidence="3">CFH 70021</strain>
    </source>
</reference>
<keyword evidence="1" id="KW-1133">Transmembrane helix</keyword>
<protein>
    <submittedName>
        <fullName evidence="2">Uncharacterized protein</fullName>
    </submittedName>
</protein>
<dbReference type="EMBL" id="CP029353">
    <property type="protein sequence ID" value="AWK87968.1"/>
    <property type="molecule type" value="Genomic_DNA"/>
</dbReference>
<proteinExistence type="predicted"/>
<keyword evidence="3" id="KW-1185">Reference proteome</keyword>
<name>A0A2S2CU09_9PROT</name>
<feature type="transmembrane region" description="Helical" evidence="1">
    <location>
        <begin position="15"/>
        <end position="34"/>
    </location>
</feature>
<evidence type="ECO:0000256" key="1">
    <source>
        <dbReference type="SAM" id="Phobius"/>
    </source>
</evidence>